<proteinExistence type="predicted"/>
<dbReference type="Proteomes" id="UP000298663">
    <property type="component" value="Chromosome X"/>
</dbReference>
<protein>
    <submittedName>
        <fullName evidence="1">Uncharacterized protein</fullName>
    </submittedName>
</protein>
<sequence>MTRLHQSPDHLSEINQSLSMCLSIIIVWPMAPCGCHQFNGEFRRAVLLSSSRKGPKHAIAGNCHPPSVRRISSHLCCCCRRHNHCHSRRKLLYCERFTRSQVIHFLPPN</sequence>
<evidence type="ECO:0000313" key="2">
    <source>
        <dbReference type="Proteomes" id="UP000298663"/>
    </source>
</evidence>
<evidence type="ECO:0000313" key="1">
    <source>
        <dbReference type="EMBL" id="TMS39963.1"/>
    </source>
</evidence>
<dbReference type="AlphaFoldDB" id="A0A4V6I8Z6"/>
<accession>A0A4V6I8Z6</accession>
<reference evidence="1 2" key="2">
    <citation type="journal article" date="2019" name="G3 (Bethesda)">
        <title>Hybrid Assembly of the Genome of the Entomopathogenic Nematode Steinernema carpocapsae Identifies the X-Chromosome.</title>
        <authorList>
            <person name="Serra L."/>
            <person name="Macchietto M."/>
            <person name="Macias-Munoz A."/>
            <person name="McGill C.J."/>
            <person name="Rodriguez I.M."/>
            <person name="Rodriguez B."/>
            <person name="Murad R."/>
            <person name="Mortazavi A."/>
        </authorList>
    </citation>
    <scope>NUCLEOTIDE SEQUENCE [LARGE SCALE GENOMIC DNA]</scope>
    <source>
        <strain evidence="1 2">ALL</strain>
    </source>
</reference>
<dbReference type="EMBL" id="CM016762">
    <property type="protein sequence ID" value="TMS39963.1"/>
    <property type="molecule type" value="Genomic_DNA"/>
</dbReference>
<gene>
    <name evidence="1" type="ORF">L596_006410</name>
</gene>
<name>A0A4V6I8Z6_STECR</name>
<keyword evidence="2" id="KW-1185">Reference proteome</keyword>
<organism evidence="1 2">
    <name type="scientific">Steinernema carpocapsae</name>
    <name type="common">Entomopathogenic nematode</name>
    <dbReference type="NCBI Taxonomy" id="34508"/>
    <lineage>
        <taxon>Eukaryota</taxon>
        <taxon>Metazoa</taxon>
        <taxon>Ecdysozoa</taxon>
        <taxon>Nematoda</taxon>
        <taxon>Chromadorea</taxon>
        <taxon>Rhabditida</taxon>
        <taxon>Tylenchina</taxon>
        <taxon>Panagrolaimomorpha</taxon>
        <taxon>Strongyloidoidea</taxon>
        <taxon>Steinernematidae</taxon>
        <taxon>Steinernema</taxon>
    </lineage>
</organism>
<reference evidence="1 2" key="1">
    <citation type="journal article" date="2015" name="Genome Biol.">
        <title>Comparative genomics of Steinernema reveals deeply conserved gene regulatory networks.</title>
        <authorList>
            <person name="Dillman A.R."/>
            <person name="Macchietto M."/>
            <person name="Porter C.F."/>
            <person name="Rogers A."/>
            <person name="Williams B."/>
            <person name="Antoshechkin I."/>
            <person name="Lee M.M."/>
            <person name="Goodwin Z."/>
            <person name="Lu X."/>
            <person name="Lewis E.E."/>
            <person name="Goodrich-Blair H."/>
            <person name="Stock S.P."/>
            <person name="Adams B.J."/>
            <person name="Sternberg P.W."/>
            <person name="Mortazavi A."/>
        </authorList>
    </citation>
    <scope>NUCLEOTIDE SEQUENCE [LARGE SCALE GENOMIC DNA]</scope>
    <source>
        <strain evidence="1 2">ALL</strain>
    </source>
</reference>